<organism evidence="2 3">
    <name type="scientific">Symbiodinium natans</name>
    <dbReference type="NCBI Taxonomy" id="878477"/>
    <lineage>
        <taxon>Eukaryota</taxon>
        <taxon>Sar</taxon>
        <taxon>Alveolata</taxon>
        <taxon>Dinophyceae</taxon>
        <taxon>Suessiales</taxon>
        <taxon>Symbiodiniaceae</taxon>
        <taxon>Symbiodinium</taxon>
    </lineage>
</organism>
<protein>
    <submittedName>
        <fullName evidence="2">Uncharacterized protein</fullName>
    </submittedName>
</protein>
<name>A0A812I887_9DINO</name>
<gene>
    <name evidence="2" type="ORF">SNAT2548_LOCUS3039</name>
</gene>
<reference evidence="2" key="1">
    <citation type="submission" date="2021-02" db="EMBL/GenBank/DDBJ databases">
        <authorList>
            <person name="Dougan E. K."/>
            <person name="Rhodes N."/>
            <person name="Thang M."/>
            <person name="Chan C."/>
        </authorList>
    </citation>
    <scope>NUCLEOTIDE SEQUENCE</scope>
</reference>
<dbReference type="Proteomes" id="UP000604046">
    <property type="component" value="Unassembled WGS sequence"/>
</dbReference>
<evidence type="ECO:0000313" key="2">
    <source>
        <dbReference type="EMBL" id="CAE7023851.1"/>
    </source>
</evidence>
<sequence>MSGSQGQQIDAGAIQSFQDQRKVMRTGGYDAVQHVYWQHRTSQKRGPPTPGESSLATTPQDEPAAAASSQQSQEPTLIQPLAFDDATAVSLTASNVGVDINKPGNVEQWLQTKVTTTQDVVRLIRGYHKGVIRPELFNMALQLETAIKTIDDRVFQCKKELSWMASENRAQQRHACGLQVILSGWPAGLKPEMRLFQIGWMLMQVPEIKNFLSIRGHINDHTAREWGRYFNVLTADPVTIPQGQFWSTITMIAFRSWSERQAFMSKFAGGSGTPLYTDENTPQHGKHVKVSPCSPQWQRKLESPLRVVLACINAHPDYNAPTLVILWKTLTLMAPSESKEFQEDKIAWARLFYAVENDEFKGRLEIHPDLNRLLRSNGTESKTDHNANSAAETELYGQAKKEAMGSGKGIQKGKPSRHWSTILTYHNAKEPFPFELDIVLCDHIAFCWDEYCEKAGAPGEKVGNLKACTYQGKPEVPSAAMDRTAMTPGFSADPAQLPVSAKLSTAAPASKAAVFSAKGGRGKQA</sequence>
<evidence type="ECO:0000313" key="3">
    <source>
        <dbReference type="Proteomes" id="UP000604046"/>
    </source>
</evidence>
<proteinExistence type="predicted"/>
<feature type="compositionally biased region" description="Low complexity" evidence="1">
    <location>
        <begin position="64"/>
        <end position="73"/>
    </location>
</feature>
<feature type="region of interest" description="Disordered" evidence="1">
    <location>
        <begin position="35"/>
        <end position="74"/>
    </location>
</feature>
<dbReference type="OrthoDB" id="406724at2759"/>
<dbReference type="EMBL" id="CAJNDS010000183">
    <property type="protein sequence ID" value="CAE7023851.1"/>
    <property type="molecule type" value="Genomic_DNA"/>
</dbReference>
<feature type="compositionally biased region" description="Polar residues" evidence="1">
    <location>
        <begin position="51"/>
        <end position="60"/>
    </location>
</feature>
<dbReference type="AlphaFoldDB" id="A0A812I887"/>
<evidence type="ECO:0000256" key="1">
    <source>
        <dbReference type="SAM" id="MobiDB-lite"/>
    </source>
</evidence>
<accession>A0A812I887</accession>
<comment type="caution">
    <text evidence="2">The sequence shown here is derived from an EMBL/GenBank/DDBJ whole genome shotgun (WGS) entry which is preliminary data.</text>
</comment>
<keyword evidence="3" id="KW-1185">Reference proteome</keyword>